<gene>
    <name evidence="1" type="ORF">GN244_ATG02129</name>
</gene>
<evidence type="ECO:0000313" key="2">
    <source>
        <dbReference type="Proteomes" id="UP000602510"/>
    </source>
</evidence>
<comment type="caution">
    <text evidence="1">The sequence shown here is derived from an EMBL/GenBank/DDBJ whole genome shotgun (WGS) entry which is preliminary data.</text>
</comment>
<organism evidence="1 2">
    <name type="scientific">Phytophthora infestans</name>
    <name type="common">Potato late blight agent</name>
    <name type="synonym">Botrytis infestans</name>
    <dbReference type="NCBI Taxonomy" id="4787"/>
    <lineage>
        <taxon>Eukaryota</taxon>
        <taxon>Sar</taxon>
        <taxon>Stramenopiles</taxon>
        <taxon>Oomycota</taxon>
        <taxon>Peronosporomycetes</taxon>
        <taxon>Peronosporales</taxon>
        <taxon>Peronosporaceae</taxon>
        <taxon>Phytophthora</taxon>
    </lineage>
</organism>
<dbReference type="Proteomes" id="UP000602510">
    <property type="component" value="Unassembled WGS sequence"/>
</dbReference>
<proteinExistence type="predicted"/>
<keyword evidence="2" id="KW-1185">Reference proteome</keyword>
<reference evidence="1" key="1">
    <citation type="submission" date="2020-04" db="EMBL/GenBank/DDBJ databases">
        <title>Hybrid Assembly of Korean Phytophthora infestans isolates.</title>
        <authorList>
            <person name="Prokchorchik M."/>
            <person name="Lee Y."/>
            <person name="Seo J."/>
            <person name="Cho J.-H."/>
            <person name="Park Y.-E."/>
            <person name="Jang D.-C."/>
            <person name="Im J.-S."/>
            <person name="Choi J.-G."/>
            <person name="Park H.-J."/>
            <person name="Lee G.-B."/>
            <person name="Lee Y.-G."/>
            <person name="Hong S.-Y."/>
            <person name="Cho K."/>
            <person name="Sohn K.H."/>
        </authorList>
    </citation>
    <scope>NUCLEOTIDE SEQUENCE</scope>
    <source>
        <strain evidence="1">KR_1_A1</strain>
    </source>
</reference>
<protein>
    <submittedName>
        <fullName evidence="1">Uncharacterized protein</fullName>
    </submittedName>
</protein>
<sequence length="9" mass="1064">MRNLSTTEL</sequence>
<name>A0A833ST35_PHYIN</name>
<dbReference type="EMBL" id="WSZM01000046">
    <property type="protein sequence ID" value="KAF4045496.1"/>
    <property type="molecule type" value="Genomic_DNA"/>
</dbReference>
<accession>A0A833ST35</accession>
<evidence type="ECO:0000313" key="1">
    <source>
        <dbReference type="EMBL" id="KAF4045496.1"/>
    </source>
</evidence>